<dbReference type="InterPro" id="IPR013830">
    <property type="entry name" value="SGNH_hydro"/>
</dbReference>
<proteinExistence type="predicted"/>
<keyword evidence="3" id="KW-1185">Reference proteome</keyword>
<accession>A0A401LZV1</accession>
<dbReference type="PANTHER" id="PTHR30383">
    <property type="entry name" value="THIOESTERASE 1/PROTEASE 1/LYSOPHOSPHOLIPASE L1"/>
    <property type="match status" value="1"/>
</dbReference>
<dbReference type="SUPFAM" id="SSF52266">
    <property type="entry name" value="SGNH hydrolase"/>
    <property type="match status" value="1"/>
</dbReference>
<dbReference type="EMBL" id="BHWB01000017">
    <property type="protein sequence ID" value="GCB36954.1"/>
    <property type="molecule type" value="Genomic_DNA"/>
</dbReference>
<dbReference type="SMART" id="SM00409">
    <property type="entry name" value="IG"/>
    <property type="match status" value="2"/>
</dbReference>
<dbReference type="PANTHER" id="PTHR30383:SF5">
    <property type="entry name" value="SGNH HYDROLASE-TYPE ESTERASE DOMAIN-CONTAINING PROTEIN"/>
    <property type="match status" value="1"/>
</dbReference>
<organism evidence="2 3">
    <name type="scientific">Bacteroides faecalis</name>
    <dbReference type="NCBI Taxonomy" id="2447885"/>
    <lineage>
        <taxon>Bacteria</taxon>
        <taxon>Pseudomonadati</taxon>
        <taxon>Bacteroidota</taxon>
        <taxon>Bacteroidia</taxon>
        <taxon>Bacteroidales</taxon>
        <taxon>Bacteroidaceae</taxon>
        <taxon>Bacteroides</taxon>
    </lineage>
</organism>
<dbReference type="Gene3D" id="2.60.40.10">
    <property type="entry name" value="Immunoglobulins"/>
    <property type="match status" value="1"/>
</dbReference>
<dbReference type="Proteomes" id="UP000288079">
    <property type="component" value="Unassembled WGS sequence"/>
</dbReference>
<dbReference type="Pfam" id="PF13472">
    <property type="entry name" value="Lipase_GDSL_2"/>
    <property type="match status" value="1"/>
</dbReference>
<dbReference type="InterPro" id="IPR003599">
    <property type="entry name" value="Ig_sub"/>
</dbReference>
<evidence type="ECO:0000313" key="3">
    <source>
        <dbReference type="Proteomes" id="UP000288079"/>
    </source>
</evidence>
<protein>
    <recommendedName>
        <fullName evidence="1">Immunoglobulin domain-containing protein</fullName>
    </recommendedName>
</protein>
<evidence type="ECO:0000313" key="2">
    <source>
        <dbReference type="EMBL" id="GCB36954.1"/>
    </source>
</evidence>
<dbReference type="InterPro" id="IPR013783">
    <property type="entry name" value="Ig-like_fold"/>
</dbReference>
<dbReference type="InterPro" id="IPR051532">
    <property type="entry name" value="Ester_Hydrolysis_Enzymes"/>
</dbReference>
<comment type="caution">
    <text evidence="2">The sequence shown here is derived from an EMBL/GenBank/DDBJ whole genome shotgun (WGS) entry which is preliminary data.</text>
</comment>
<gene>
    <name evidence="2" type="ORF">KGMB02408_38990</name>
</gene>
<sequence>MEGEVSAPAARTVVKQLPPVRVVCVGNSITEGYGNTSQEKAWPAQTNKLLGNGYAVFNCGVSGTTMFKNSEAPYWATSNFKRAKEANPQILIIALGTNDAHPSRWNKLKQEFKSDYLAMVNEFRQGGKDPVIYVCLPPPLLGPAKADQNKVVEEELIPVLKQIAKEIGAQVIDYHQPLLGANKGFPDDVHPDDSGAALMAEIASQRIKEMQVIQPHLSVSKGEVEKESIAIVEKGGTVTLDPLPENGSWRWEGPDGFTFNERVLKLENIKQGGIYTAIYTNEAGYRSVANFLVSVKGEEGPILISSVRDMDGKWLRSKFIRVNPGGTITLDVQADAIGELSWSWTGPDGFFAGTRDVTLSPVMVNQGGEYTASCTDRYGRQRSTTFTVKVEGEVVCPDLVSYLNSGSGWQQVTEMELKAGDNVTFGPHPMNGNWHWEGPAGFTSDRRDASVLNFSAEKAGKYVGTFTNVAGCRLELVVTLKLKK</sequence>
<dbReference type="Gene3D" id="3.40.50.1110">
    <property type="entry name" value="SGNH hydrolase"/>
    <property type="match status" value="1"/>
</dbReference>
<feature type="domain" description="Immunoglobulin" evidence="1">
    <location>
        <begin position="317"/>
        <end position="391"/>
    </location>
</feature>
<name>A0A401LZV1_9BACE</name>
<evidence type="ECO:0000259" key="1">
    <source>
        <dbReference type="SMART" id="SM00409"/>
    </source>
</evidence>
<dbReference type="InterPro" id="IPR036514">
    <property type="entry name" value="SGNH_hydro_sf"/>
</dbReference>
<dbReference type="AlphaFoldDB" id="A0A401LZV1"/>
<reference evidence="2 3" key="1">
    <citation type="submission" date="2018-10" db="EMBL/GenBank/DDBJ databases">
        <title>Draft Genome Sequence of Bacteroides sp. KCTC 15687.</title>
        <authorList>
            <person name="Yu S.Y."/>
            <person name="Kim J.S."/>
            <person name="Oh B.S."/>
            <person name="Park S.H."/>
            <person name="Kang S.W."/>
            <person name="Park J.E."/>
            <person name="Choi S.H."/>
            <person name="Han K.I."/>
            <person name="Lee K.C."/>
            <person name="Eom M.K."/>
            <person name="Suh M.K."/>
            <person name="Lee D.H."/>
            <person name="Yoon H."/>
            <person name="Kim B."/>
            <person name="Yang S.J."/>
            <person name="Lee J.S."/>
            <person name="Lee J.H."/>
        </authorList>
    </citation>
    <scope>NUCLEOTIDE SEQUENCE [LARGE SCALE GENOMIC DNA]</scope>
    <source>
        <strain evidence="2 3">KCTC 15687</strain>
    </source>
</reference>
<dbReference type="GO" id="GO:0004622">
    <property type="term" value="F:phosphatidylcholine lysophospholipase activity"/>
    <property type="evidence" value="ECO:0007669"/>
    <property type="project" value="TreeGrafter"/>
</dbReference>
<feature type="domain" description="Immunoglobulin" evidence="1">
    <location>
        <begin position="227"/>
        <end position="296"/>
    </location>
</feature>